<feature type="domain" description="3-hydroxyisobutyrate dehydrogenase-like NAD-binding" evidence="2">
    <location>
        <begin position="177"/>
        <end position="300"/>
    </location>
</feature>
<proteinExistence type="predicted"/>
<evidence type="ECO:0000259" key="1">
    <source>
        <dbReference type="Pfam" id="PF03446"/>
    </source>
</evidence>
<keyword evidence="4" id="KW-1185">Reference proteome</keyword>
<dbReference type="InterPro" id="IPR014710">
    <property type="entry name" value="RmlC-like_jellyroll"/>
</dbReference>
<dbReference type="GO" id="GO:0051287">
    <property type="term" value="F:NAD binding"/>
    <property type="evidence" value="ECO:0007669"/>
    <property type="project" value="InterPro"/>
</dbReference>
<feature type="domain" description="6-phosphogluconate dehydrogenase NADP-binding" evidence="1">
    <location>
        <begin position="6"/>
        <end position="174"/>
    </location>
</feature>
<dbReference type="InterPro" id="IPR036291">
    <property type="entry name" value="NAD(P)-bd_dom_sf"/>
</dbReference>
<reference evidence="4" key="1">
    <citation type="journal article" date="2023" name="Commun. Biol.">
        <title>Genome analysis of Parmales, the sister group of diatoms, reveals the evolutionary specialization of diatoms from phago-mixotrophs to photoautotrophs.</title>
        <authorList>
            <person name="Ban H."/>
            <person name="Sato S."/>
            <person name="Yoshikawa S."/>
            <person name="Yamada K."/>
            <person name="Nakamura Y."/>
            <person name="Ichinomiya M."/>
            <person name="Sato N."/>
            <person name="Blanc-Mathieu R."/>
            <person name="Endo H."/>
            <person name="Kuwata A."/>
            <person name="Ogata H."/>
        </authorList>
    </citation>
    <scope>NUCLEOTIDE SEQUENCE [LARGE SCALE GENOMIC DNA]</scope>
</reference>
<dbReference type="GO" id="GO:0050661">
    <property type="term" value="F:NADP binding"/>
    <property type="evidence" value="ECO:0007669"/>
    <property type="project" value="InterPro"/>
</dbReference>
<evidence type="ECO:0008006" key="5">
    <source>
        <dbReference type="Google" id="ProtNLM"/>
    </source>
</evidence>
<dbReference type="Gene3D" id="2.60.120.10">
    <property type="entry name" value="Jelly Rolls"/>
    <property type="match status" value="1"/>
</dbReference>
<gene>
    <name evidence="3" type="ORF">TrCOL_g6107</name>
</gene>
<protein>
    <recommendedName>
        <fullName evidence="5">3-hydroxyisobutyrate dehydrogenase</fullName>
    </recommendedName>
</protein>
<dbReference type="SUPFAM" id="SSF51735">
    <property type="entry name" value="NAD(P)-binding Rossmann-fold domains"/>
    <property type="match status" value="1"/>
</dbReference>
<name>A0A9W7GQE3_9STRA</name>
<dbReference type="InterPro" id="IPR029154">
    <property type="entry name" value="HIBADH-like_NADP-bd"/>
</dbReference>
<evidence type="ECO:0000259" key="2">
    <source>
        <dbReference type="Pfam" id="PF14833"/>
    </source>
</evidence>
<accession>A0A9W7GQE3</accession>
<dbReference type="InterPro" id="IPR008927">
    <property type="entry name" value="6-PGluconate_DH-like_C_sf"/>
</dbReference>
<dbReference type="EMBL" id="BRYA01000471">
    <property type="protein sequence ID" value="GMI49174.1"/>
    <property type="molecule type" value="Genomic_DNA"/>
</dbReference>
<dbReference type="AlphaFoldDB" id="A0A9W7GQE3"/>
<dbReference type="InterPro" id="IPR013328">
    <property type="entry name" value="6PGD_dom2"/>
</dbReference>
<dbReference type="Gene3D" id="1.10.1040.10">
    <property type="entry name" value="N-(1-d-carboxylethyl)-l-norvaline Dehydrogenase, domain 2"/>
    <property type="match status" value="1"/>
</dbReference>
<dbReference type="OrthoDB" id="48988at2759"/>
<dbReference type="Pfam" id="PF14833">
    <property type="entry name" value="NAD_binding_11"/>
    <property type="match status" value="1"/>
</dbReference>
<comment type="caution">
    <text evidence="3">The sequence shown here is derived from an EMBL/GenBank/DDBJ whole genome shotgun (WGS) entry which is preliminary data.</text>
</comment>
<dbReference type="Proteomes" id="UP001165065">
    <property type="component" value="Unassembled WGS sequence"/>
</dbReference>
<dbReference type="PANTHER" id="PTHR43060:SF17">
    <property type="entry name" value="L-THREONATE DEHYDROGENASE"/>
    <property type="match status" value="1"/>
</dbReference>
<evidence type="ECO:0000313" key="4">
    <source>
        <dbReference type="Proteomes" id="UP001165065"/>
    </source>
</evidence>
<sequence>MPAPKVLVVGLGAMGSGIYSTLSSGPFDFDMLGYDVYKPCVDKIVNDDADKAERQAKIKGLIDVNDAFGCPPDVVILMVVNAAQIESLLFNPPSYISTLPPTTALLLMSTISPSSCLKISSLSSQHGLNGGPLILDAPVSGGPTRAANGTLSIMASSYPSTLNHPFTQVLKALSTNGSGSTAKAIHQLLAGVHIASCSEALHLAKTVGLDLEVFYDLVNGAAGGSWMFKDRGRRVVDGMNGGNVEVKSKVPIFVKDLGIVVDEGEGMGVGTPMGRRALELFERGVEMGLGDKDDSEIWKVHEDMMVGVNEVGENVFDDGKVVEVGSEPSHNVVLDNLYTRVMYVAFGVGKSTLPHIHQTDSVYVFLSEGGAKVMNMVKGVGCKHDFMEFGEVRYGVHSRSCPLVHRITCCPDSPVNCFDVEIKSPPPLRGGKEVESIEGHELVKVREKVRVFKLVLRGGEEYVRNYDFFHVVVCGSDGEIMVGGEEGGGWREETKKGTAAWSAPTLAPGIKYKNVGDSDYLIYVVQFREGWKAEE</sequence>
<dbReference type="InterPro" id="IPR006115">
    <property type="entry name" value="6PGDH_NADP-bd"/>
</dbReference>
<organism evidence="3 4">
    <name type="scientific">Triparma columacea</name>
    <dbReference type="NCBI Taxonomy" id="722753"/>
    <lineage>
        <taxon>Eukaryota</taxon>
        <taxon>Sar</taxon>
        <taxon>Stramenopiles</taxon>
        <taxon>Ochrophyta</taxon>
        <taxon>Bolidophyceae</taxon>
        <taxon>Parmales</taxon>
        <taxon>Triparmaceae</taxon>
        <taxon>Triparma</taxon>
    </lineage>
</organism>
<dbReference type="Pfam" id="PF03446">
    <property type="entry name" value="NAD_binding_2"/>
    <property type="match status" value="1"/>
</dbReference>
<dbReference type="SUPFAM" id="SSF48179">
    <property type="entry name" value="6-phosphogluconate dehydrogenase C-terminal domain-like"/>
    <property type="match status" value="1"/>
</dbReference>
<dbReference type="PANTHER" id="PTHR43060">
    <property type="entry name" value="3-HYDROXYISOBUTYRATE DEHYDROGENASE-LIKE 1, MITOCHONDRIAL-RELATED"/>
    <property type="match status" value="1"/>
</dbReference>
<evidence type="ECO:0000313" key="3">
    <source>
        <dbReference type="EMBL" id="GMI49174.1"/>
    </source>
</evidence>
<dbReference type="Gene3D" id="3.40.50.720">
    <property type="entry name" value="NAD(P)-binding Rossmann-like Domain"/>
    <property type="match status" value="1"/>
</dbReference>